<dbReference type="Gene3D" id="3.40.30.10">
    <property type="entry name" value="Glutaredoxin"/>
    <property type="match status" value="1"/>
</dbReference>
<feature type="transmembrane region" description="Helical" evidence="7">
    <location>
        <begin position="274"/>
        <end position="295"/>
    </location>
</feature>
<keyword evidence="11" id="KW-1185">Reference proteome</keyword>
<keyword evidence="2" id="KW-1003">Cell membrane</keyword>
<dbReference type="EMBL" id="AANC01000006">
    <property type="protein sequence ID" value="EAQ48847.1"/>
    <property type="molecule type" value="Genomic_DNA"/>
</dbReference>
<accession>A3XNM9</accession>
<comment type="subcellular location">
    <subcellularLocation>
        <location evidence="1">Cell membrane</location>
        <topology evidence="1">Multi-pass membrane protein</topology>
    </subcellularLocation>
</comment>
<keyword evidence="3 7" id="KW-0812">Transmembrane</keyword>
<dbReference type="Pfam" id="PF11412">
    <property type="entry name" value="DsbD_N"/>
    <property type="match status" value="1"/>
</dbReference>
<evidence type="ECO:0000313" key="11">
    <source>
        <dbReference type="Proteomes" id="UP000001601"/>
    </source>
</evidence>
<gene>
    <name evidence="10" type="ORF">MED217_09872</name>
</gene>
<dbReference type="SUPFAM" id="SSF52833">
    <property type="entry name" value="Thioredoxin-like"/>
    <property type="match status" value="1"/>
</dbReference>
<comment type="caution">
    <text evidence="10">The sequence shown here is derived from an EMBL/GenBank/DDBJ whole genome shotgun (WGS) entry which is preliminary data.</text>
</comment>
<feature type="transmembrane region" description="Helical" evidence="7">
    <location>
        <begin position="316"/>
        <end position="338"/>
    </location>
</feature>
<dbReference type="InterPro" id="IPR028250">
    <property type="entry name" value="DsbDN"/>
</dbReference>
<feature type="transmembrane region" description="Helical" evidence="7">
    <location>
        <begin position="350"/>
        <end position="374"/>
    </location>
</feature>
<keyword evidence="4" id="KW-0201">Cytochrome c-type biogenesis</keyword>
<dbReference type="OrthoDB" id="9811036at2"/>
<evidence type="ECO:0000256" key="5">
    <source>
        <dbReference type="ARBA" id="ARBA00022989"/>
    </source>
</evidence>
<dbReference type="eggNOG" id="COG4232">
    <property type="taxonomic scope" value="Bacteria"/>
</dbReference>
<dbReference type="Pfam" id="PF13098">
    <property type="entry name" value="Thioredoxin_2"/>
    <property type="match status" value="1"/>
</dbReference>
<evidence type="ECO:0000256" key="6">
    <source>
        <dbReference type="ARBA" id="ARBA00023136"/>
    </source>
</evidence>
<dbReference type="PANTHER" id="PTHR32234">
    <property type="entry name" value="THIOL:DISULFIDE INTERCHANGE PROTEIN DSBD"/>
    <property type="match status" value="1"/>
</dbReference>
<dbReference type="PANTHER" id="PTHR32234:SF0">
    <property type="entry name" value="THIOL:DISULFIDE INTERCHANGE PROTEIN DSBD"/>
    <property type="match status" value="1"/>
</dbReference>
<protein>
    <submittedName>
        <fullName evidence="10">Thiol:disulfide interchange protein dsbD, putative</fullName>
    </submittedName>
</protein>
<dbReference type="GO" id="GO:0015035">
    <property type="term" value="F:protein-disulfide reductase activity"/>
    <property type="evidence" value="ECO:0007669"/>
    <property type="project" value="TreeGrafter"/>
</dbReference>
<dbReference type="HOGENOM" id="CLU_015841_0_0_10"/>
<keyword evidence="5 7" id="KW-1133">Transmembrane helix</keyword>
<dbReference type="GO" id="GO:0005886">
    <property type="term" value="C:plasma membrane"/>
    <property type="evidence" value="ECO:0007669"/>
    <property type="project" value="UniProtKB-SubCell"/>
</dbReference>
<dbReference type="AlphaFoldDB" id="A3XNM9"/>
<feature type="domain" description="Thioredoxin" evidence="9">
    <location>
        <begin position="506"/>
        <end position="662"/>
    </location>
</feature>
<dbReference type="InterPro" id="IPR012336">
    <property type="entry name" value="Thioredoxin-like_fold"/>
</dbReference>
<dbReference type="Pfam" id="PF02683">
    <property type="entry name" value="DsbD_TM"/>
    <property type="match status" value="1"/>
</dbReference>
<evidence type="ECO:0000256" key="7">
    <source>
        <dbReference type="SAM" id="Phobius"/>
    </source>
</evidence>
<organism evidence="10 11">
    <name type="scientific">Leeuwenhoekiella blandensis (strain CECT 7118 / CCUG 51940 / KCTC 22103 / MED217)</name>
    <name type="common">Flavobacterium sp. (strain MED217)</name>
    <dbReference type="NCBI Taxonomy" id="398720"/>
    <lineage>
        <taxon>Bacteria</taxon>
        <taxon>Pseudomonadati</taxon>
        <taxon>Bacteroidota</taxon>
        <taxon>Flavobacteriia</taxon>
        <taxon>Flavobacteriales</taxon>
        <taxon>Flavobacteriaceae</taxon>
        <taxon>Leeuwenhoekiella</taxon>
    </lineage>
</organism>
<dbReference type="Proteomes" id="UP000001601">
    <property type="component" value="Unassembled WGS sequence"/>
</dbReference>
<dbReference type="GO" id="GO:0017004">
    <property type="term" value="P:cytochrome complex assembly"/>
    <property type="evidence" value="ECO:0007669"/>
    <property type="project" value="UniProtKB-KW"/>
</dbReference>
<proteinExistence type="predicted"/>
<sequence>MIKYCSILVLLVFTLTGNAQGFGPGAETQNPVQWEASVEKSETASYTLKLNASIEPEWHVYSQFTDPGGSLPLELEFLEAGEAYTLEGPTEESETTTAYSDIFEVDETFFSETAQLTQKIKAEETTEYVKLILKYQVCKEVCINEEKYIVFDLSTEKGQVFQDFNEFQAYGKVQEKVEEIEPVKEVVKQEEKQDLWTIFFVAFASGFLALLTPCVFPMIPMTVSFFTKQSKSLATGRRNAILYGVFIVVIYVLLGSIVTGIFGADALNALSTNVWFNLVFFILLVVFAISFFGAFEIMLPNSWANAVDRKADRGGIVGIFFMALALAIVSFSCTGPIVGTLLVQAASEGGIAPVLGMLGFSLAIAIPFALFALFPGLMNSLPKSGGWLNSVKVVLGFLELALAFKFLSNADLVLQAHILEREVFLAIWIAIFGAMAFYLFGKIRLSHDSPLPHISSGRLILGLFVLSFTLYLIPGLWGAPLKLISGFPPPLNYSESPYGVGYSKGSVAGLTEGELPEEAELGPYQLVTFTDYDAGMAYAKAENKPVLLDFTGKACVNCRKMEERVWGEPQILGKLQNDVVLISLFVDLKEELPEAEQYVSEVTGKRIQTVGNKWSDFQIEKYQINAQPYYVLLDHNDNELNTPVGYTPDVDEFEAWLEEGISKFND</sequence>
<dbReference type="InterPro" id="IPR013766">
    <property type="entry name" value="Thioredoxin_domain"/>
</dbReference>
<dbReference type="RefSeq" id="WP_009780344.1">
    <property type="nucleotide sequence ID" value="NZ_CH672395.1"/>
</dbReference>
<evidence type="ECO:0000256" key="1">
    <source>
        <dbReference type="ARBA" id="ARBA00004651"/>
    </source>
</evidence>
<name>A3XNM9_LEEBM</name>
<feature type="transmembrane region" description="Helical" evidence="7">
    <location>
        <begin position="386"/>
        <end position="403"/>
    </location>
</feature>
<keyword evidence="8" id="KW-0732">Signal</keyword>
<dbReference type="InterPro" id="IPR003834">
    <property type="entry name" value="Cyt_c_assmbl_TM_dom"/>
</dbReference>
<keyword evidence="6 7" id="KW-0472">Membrane</keyword>
<evidence type="ECO:0000313" key="10">
    <source>
        <dbReference type="EMBL" id="EAQ48847.1"/>
    </source>
</evidence>
<feature type="chain" id="PRO_5002663046" evidence="8">
    <location>
        <begin position="22"/>
        <end position="666"/>
    </location>
</feature>
<evidence type="ECO:0000259" key="9">
    <source>
        <dbReference type="PROSITE" id="PS51352"/>
    </source>
</evidence>
<reference evidence="10 11" key="1">
    <citation type="journal article" date="2007" name="Nature">
        <title>Light stimulates growth of proteorhodopsin-containing marine Flavobacteria.</title>
        <authorList>
            <person name="Gomez-Consarnau L."/>
            <person name="Gonzalez J.M."/>
            <person name="Coll-Llado M."/>
            <person name="Gourdon P."/>
            <person name="Pascher T."/>
            <person name="Neutze R."/>
            <person name="Pedros-Alio C."/>
            <person name="Pinhassi J."/>
        </authorList>
    </citation>
    <scope>NUCLEOTIDE SEQUENCE [LARGE SCALE GENOMIC DNA]</scope>
    <source>
        <strain evidence="10 11">MED217</strain>
    </source>
</reference>
<evidence type="ECO:0000256" key="3">
    <source>
        <dbReference type="ARBA" id="ARBA00022692"/>
    </source>
</evidence>
<evidence type="ECO:0000256" key="2">
    <source>
        <dbReference type="ARBA" id="ARBA00022475"/>
    </source>
</evidence>
<feature type="transmembrane region" description="Helical" evidence="7">
    <location>
        <begin position="195"/>
        <end position="219"/>
    </location>
</feature>
<dbReference type="GO" id="GO:0045454">
    <property type="term" value="P:cell redox homeostasis"/>
    <property type="evidence" value="ECO:0007669"/>
    <property type="project" value="TreeGrafter"/>
</dbReference>
<feature type="signal peptide" evidence="8">
    <location>
        <begin position="1"/>
        <end position="21"/>
    </location>
</feature>
<feature type="transmembrane region" description="Helical" evidence="7">
    <location>
        <begin position="240"/>
        <end position="262"/>
    </location>
</feature>
<feature type="transmembrane region" description="Helical" evidence="7">
    <location>
        <begin position="423"/>
        <end position="440"/>
    </location>
</feature>
<dbReference type="PROSITE" id="PS51352">
    <property type="entry name" value="THIOREDOXIN_2"/>
    <property type="match status" value="1"/>
</dbReference>
<evidence type="ECO:0000256" key="4">
    <source>
        <dbReference type="ARBA" id="ARBA00022748"/>
    </source>
</evidence>
<feature type="transmembrane region" description="Helical" evidence="7">
    <location>
        <begin position="460"/>
        <end position="479"/>
    </location>
</feature>
<dbReference type="InterPro" id="IPR036249">
    <property type="entry name" value="Thioredoxin-like_sf"/>
</dbReference>
<dbReference type="STRING" id="398720.MED217_09872"/>
<evidence type="ECO:0000256" key="8">
    <source>
        <dbReference type="SAM" id="SignalP"/>
    </source>
</evidence>